<accession>A0ABU8FK48</accession>
<organism evidence="1 2">
    <name type="scientific">Bacillus bruguierae</name>
    <dbReference type="NCBI Taxonomy" id="3127667"/>
    <lineage>
        <taxon>Bacteria</taxon>
        <taxon>Bacillati</taxon>
        <taxon>Bacillota</taxon>
        <taxon>Bacilli</taxon>
        <taxon>Bacillales</taxon>
        <taxon>Bacillaceae</taxon>
        <taxon>Bacillus</taxon>
    </lineage>
</organism>
<name>A0ABU8FK48_9BACI</name>
<keyword evidence="2" id="KW-1185">Reference proteome</keyword>
<reference evidence="1 2" key="1">
    <citation type="submission" date="2024-01" db="EMBL/GenBank/DDBJ databases">
        <title>Seven novel Bacillus-like species.</title>
        <authorList>
            <person name="Liu G."/>
        </authorList>
    </citation>
    <scope>NUCLEOTIDE SEQUENCE [LARGE SCALE GENOMIC DNA]</scope>
    <source>
        <strain evidence="1 2">FJAT-51639</strain>
    </source>
</reference>
<proteinExistence type="predicted"/>
<gene>
    <name evidence="1" type="ORF">WAZ07_13455</name>
</gene>
<dbReference type="EMBL" id="JBAWSX010000007">
    <property type="protein sequence ID" value="MEI4802311.1"/>
    <property type="molecule type" value="Genomic_DNA"/>
</dbReference>
<evidence type="ECO:0000313" key="2">
    <source>
        <dbReference type="Proteomes" id="UP001372526"/>
    </source>
</evidence>
<protein>
    <submittedName>
        <fullName evidence="1">Uncharacterized protein</fullName>
    </submittedName>
</protein>
<sequence length="65" mass="7753">MLSMFLQVELGYIVKYVPEERKNQLNNHAEVNDEFLLSKQENYKKTGISRITPYRKKPRILTLLL</sequence>
<evidence type="ECO:0000313" key="1">
    <source>
        <dbReference type="EMBL" id="MEI4802311.1"/>
    </source>
</evidence>
<comment type="caution">
    <text evidence="1">The sequence shown here is derived from an EMBL/GenBank/DDBJ whole genome shotgun (WGS) entry which is preliminary data.</text>
</comment>
<dbReference type="Proteomes" id="UP001372526">
    <property type="component" value="Unassembled WGS sequence"/>
</dbReference>
<dbReference type="RefSeq" id="WP_336472866.1">
    <property type="nucleotide sequence ID" value="NZ_JBAWSX010000007.1"/>
</dbReference>